<dbReference type="OrthoDB" id="1916983at2759"/>
<dbReference type="InterPro" id="IPR046431">
    <property type="entry name" value="FAF_dom"/>
</dbReference>
<accession>A0A9N7NLD2</accession>
<organism evidence="4 5">
    <name type="scientific">Striga hermonthica</name>
    <name type="common">Purple witchweed</name>
    <name type="synonym">Buchnera hermonthica</name>
    <dbReference type="NCBI Taxonomy" id="68872"/>
    <lineage>
        <taxon>Eukaryota</taxon>
        <taxon>Viridiplantae</taxon>
        <taxon>Streptophyta</taxon>
        <taxon>Embryophyta</taxon>
        <taxon>Tracheophyta</taxon>
        <taxon>Spermatophyta</taxon>
        <taxon>Magnoliopsida</taxon>
        <taxon>eudicotyledons</taxon>
        <taxon>Gunneridae</taxon>
        <taxon>Pentapetalae</taxon>
        <taxon>asterids</taxon>
        <taxon>lamiids</taxon>
        <taxon>Lamiales</taxon>
        <taxon>Orobanchaceae</taxon>
        <taxon>Buchnereae</taxon>
        <taxon>Striga</taxon>
    </lineage>
</organism>
<sequence length="260" mass="29205">MSITSSSVCQSLKSCLDPLLFEPHDSPNQLIPPKHALQNPEKTEEVYVHPLVKRSFFPLSTKSLDMCTESLGNETGTNIILDFDEFSLHALDRPAKIRESPKKTKKVNDFPPPLTSISGDEWVQVHAHREGGRLVIRAFNCSCRRNFFRAERENGRLRLSLVRLRETDEPVLGNDDDDEGQEEVEEENARGDEKDYCEGESWDGSEFTGHNWGENGPRDQDGGKIGCKITGGDWSGSRCNGERSDRAKRLPSLPYCVAIS</sequence>
<comment type="caution">
    <text evidence="4">The sequence shown here is derived from an EMBL/GenBank/DDBJ whole genome shotgun (WGS) entry which is preliminary data.</text>
</comment>
<feature type="region of interest" description="Disordered" evidence="2">
    <location>
        <begin position="169"/>
        <end position="245"/>
    </location>
</feature>
<evidence type="ECO:0000313" key="5">
    <source>
        <dbReference type="Proteomes" id="UP001153555"/>
    </source>
</evidence>
<reference evidence="4" key="1">
    <citation type="submission" date="2019-12" db="EMBL/GenBank/DDBJ databases">
        <authorList>
            <person name="Scholes J."/>
        </authorList>
    </citation>
    <scope>NUCLEOTIDE SEQUENCE</scope>
</reference>
<proteinExistence type="inferred from homology"/>
<comment type="similarity">
    <text evidence="1">Belongs to the fantastic four family.</text>
</comment>
<dbReference type="PANTHER" id="PTHR33155:SF8">
    <property type="entry name" value="PROTEIN FANTASTIC FOUR 1"/>
    <property type="match status" value="1"/>
</dbReference>
<evidence type="ECO:0000256" key="2">
    <source>
        <dbReference type="SAM" id="MobiDB-lite"/>
    </source>
</evidence>
<dbReference type="EMBL" id="CACSLK010027833">
    <property type="protein sequence ID" value="CAA0832099.1"/>
    <property type="molecule type" value="Genomic_DNA"/>
</dbReference>
<protein>
    <submittedName>
        <fullName evidence="4">Protein FANTASTIC FOUR 3</fullName>
    </submittedName>
</protein>
<dbReference type="Pfam" id="PF11250">
    <property type="entry name" value="FAF"/>
    <property type="match status" value="1"/>
</dbReference>
<dbReference type="PANTHER" id="PTHR33155">
    <property type="entry name" value="FANTASTIC FOUR-LIKE PROTEIN (DUF3049)"/>
    <property type="match status" value="1"/>
</dbReference>
<feature type="compositionally biased region" description="Basic and acidic residues" evidence="2">
    <location>
        <begin position="187"/>
        <end position="197"/>
    </location>
</feature>
<name>A0A9N7NLD2_STRHE</name>
<gene>
    <name evidence="4" type="ORF">SHERM_27403</name>
</gene>
<evidence type="ECO:0000313" key="4">
    <source>
        <dbReference type="EMBL" id="CAA0832099.1"/>
    </source>
</evidence>
<evidence type="ECO:0000259" key="3">
    <source>
        <dbReference type="Pfam" id="PF11250"/>
    </source>
</evidence>
<keyword evidence="5" id="KW-1185">Reference proteome</keyword>
<dbReference type="AlphaFoldDB" id="A0A9N7NLD2"/>
<dbReference type="Proteomes" id="UP001153555">
    <property type="component" value="Unassembled WGS sequence"/>
</dbReference>
<dbReference type="InterPro" id="IPR021410">
    <property type="entry name" value="FAF"/>
</dbReference>
<evidence type="ECO:0000256" key="1">
    <source>
        <dbReference type="ARBA" id="ARBA00008690"/>
    </source>
</evidence>
<feature type="domain" description="FAF" evidence="3">
    <location>
        <begin position="109"/>
        <end position="161"/>
    </location>
</feature>
<feature type="compositionally biased region" description="Acidic residues" evidence="2">
    <location>
        <begin position="174"/>
        <end position="186"/>
    </location>
</feature>